<dbReference type="PANTHER" id="PTHR30625">
    <property type="entry name" value="PROTEIN TOLQ"/>
    <property type="match status" value="1"/>
</dbReference>
<evidence type="ECO:0000256" key="3">
    <source>
        <dbReference type="ARBA" id="ARBA00022692"/>
    </source>
</evidence>
<keyword evidence="4 7" id="KW-1133">Transmembrane helix</keyword>
<evidence type="ECO:0000256" key="7">
    <source>
        <dbReference type="SAM" id="Phobius"/>
    </source>
</evidence>
<dbReference type="Proteomes" id="UP000501926">
    <property type="component" value="Chromosome"/>
</dbReference>
<evidence type="ECO:0000256" key="1">
    <source>
        <dbReference type="ARBA" id="ARBA00004651"/>
    </source>
</evidence>
<dbReference type="InterPro" id="IPR002898">
    <property type="entry name" value="MotA_ExbB_proton_chnl"/>
</dbReference>
<comment type="subcellular location">
    <subcellularLocation>
        <location evidence="1">Cell membrane</location>
        <topology evidence="1">Multi-pass membrane protein</topology>
    </subcellularLocation>
    <subcellularLocation>
        <location evidence="6">Membrane</location>
        <topology evidence="6">Multi-pass membrane protein</topology>
    </subcellularLocation>
</comment>
<evidence type="ECO:0000256" key="4">
    <source>
        <dbReference type="ARBA" id="ARBA00022989"/>
    </source>
</evidence>
<name>A0A6G7GX20_KUEST</name>
<sequence length="489" mass="53482">MKTINCIGIVMLLTIFWRYAFADDKQKNVEGSFARAEVMVQGQLEEGLAELSALRELIADEKIPLNRKLNDLEGELVNVRMDYQKTSRMLDSHTLDLSNLRNEIKSRHEEATYLSNLMGEYVRNFETRLHIAEIQRYGEIIEKARLAAENNNLSKDEIFKAQAALVSVSITRLEDALGGSCFEGNAVDTDGLVRHGDFALVGPVAIFRSKDGNNVGTAEQRLGSLEPSIISFASNSDAVAAAQVVSNFHGYFPIDPTLGNAHKIEATKETFWEHIRKGGVVMVPIFALAGAALLMASYKFVGLAFLRNPSSKDIGVFINAIARHDKNAAMQAAEAIKGPVGKMLSAGVEHVKEKSELIEEVMYETILATRLKLQSLLPFIAISASSAPLLGLLGTVTGIINTFKLITVFGSGDVKTLSGGISEALITTKFGLIVAIPSLLLHAFLSRKARSVVDQMQKAAAAFINQVNKTPYERVKMKEEDSYLAMSDN</sequence>
<accession>A0A6G7GX20</accession>
<feature type="transmembrane region" description="Helical" evidence="7">
    <location>
        <begin position="376"/>
        <end position="400"/>
    </location>
</feature>
<keyword evidence="6" id="KW-0653">Protein transport</keyword>
<keyword evidence="5 7" id="KW-0472">Membrane</keyword>
<protein>
    <submittedName>
        <fullName evidence="9">MotA/TolQ/ExbB proton channel family protein</fullName>
    </submittedName>
</protein>
<feature type="transmembrane region" description="Helical" evidence="7">
    <location>
        <begin position="420"/>
        <end position="441"/>
    </location>
</feature>
<organism evidence="9 10">
    <name type="scientific">Kuenenia stuttgartiensis</name>
    <dbReference type="NCBI Taxonomy" id="174633"/>
    <lineage>
        <taxon>Bacteria</taxon>
        <taxon>Pseudomonadati</taxon>
        <taxon>Planctomycetota</taxon>
        <taxon>Candidatus Brocadiia</taxon>
        <taxon>Candidatus Brocadiales</taxon>
        <taxon>Candidatus Brocadiaceae</taxon>
        <taxon>Candidatus Kuenenia</taxon>
    </lineage>
</organism>
<comment type="similarity">
    <text evidence="6">Belongs to the exbB/tolQ family.</text>
</comment>
<feature type="domain" description="MotA/TolQ/ExbB proton channel" evidence="8">
    <location>
        <begin position="337"/>
        <end position="457"/>
    </location>
</feature>
<reference evidence="9 10" key="1">
    <citation type="submission" date="2020-02" db="EMBL/GenBank/DDBJ databases">
        <title>Newly sequenced genome of strain CSTR1 showed variability in Candidatus Kuenenia stuttgartiensis genomes.</title>
        <authorList>
            <person name="Ding C."/>
            <person name="Adrian L."/>
        </authorList>
    </citation>
    <scope>NUCLEOTIDE SEQUENCE [LARGE SCALE GENOMIC DNA]</scope>
    <source>
        <strain evidence="9 10">CSTR1</strain>
    </source>
</reference>
<dbReference type="Pfam" id="PF01618">
    <property type="entry name" value="MotA_ExbB"/>
    <property type="match status" value="1"/>
</dbReference>
<keyword evidence="3 7" id="KW-0812">Transmembrane</keyword>
<evidence type="ECO:0000313" key="10">
    <source>
        <dbReference type="Proteomes" id="UP000501926"/>
    </source>
</evidence>
<keyword evidence="2" id="KW-1003">Cell membrane</keyword>
<keyword evidence="6" id="KW-0813">Transport</keyword>
<evidence type="ECO:0000259" key="8">
    <source>
        <dbReference type="Pfam" id="PF01618"/>
    </source>
</evidence>
<evidence type="ECO:0000256" key="5">
    <source>
        <dbReference type="ARBA" id="ARBA00023136"/>
    </source>
</evidence>
<dbReference type="EMBL" id="CP049055">
    <property type="protein sequence ID" value="QII13853.1"/>
    <property type="molecule type" value="Genomic_DNA"/>
</dbReference>
<dbReference type="GO" id="GO:0017038">
    <property type="term" value="P:protein import"/>
    <property type="evidence" value="ECO:0007669"/>
    <property type="project" value="TreeGrafter"/>
</dbReference>
<evidence type="ECO:0000256" key="2">
    <source>
        <dbReference type="ARBA" id="ARBA00022475"/>
    </source>
</evidence>
<gene>
    <name evidence="9" type="ORF">KsCSTR_44740</name>
</gene>
<proteinExistence type="inferred from homology"/>
<dbReference type="RefSeq" id="WP_164995520.1">
    <property type="nucleotide sequence ID" value="NZ_CP049055.1"/>
</dbReference>
<feature type="transmembrane region" description="Helical" evidence="7">
    <location>
        <begin position="281"/>
        <end position="306"/>
    </location>
</feature>
<dbReference type="GO" id="GO:0005886">
    <property type="term" value="C:plasma membrane"/>
    <property type="evidence" value="ECO:0007669"/>
    <property type="project" value="UniProtKB-SubCell"/>
</dbReference>
<dbReference type="PIRSF" id="PIRSF037714">
    <property type="entry name" value="TolR"/>
    <property type="match status" value="1"/>
</dbReference>
<evidence type="ECO:0000313" key="9">
    <source>
        <dbReference type="EMBL" id="QII13853.1"/>
    </source>
</evidence>
<dbReference type="PANTHER" id="PTHR30625:SF11">
    <property type="entry name" value="MOTA_TOLQ_EXBB PROTON CHANNEL DOMAIN-CONTAINING PROTEIN"/>
    <property type="match status" value="1"/>
</dbReference>
<dbReference type="InterPro" id="IPR017270">
    <property type="entry name" value="MotA/TolQ/ExbB-rel"/>
</dbReference>
<evidence type="ECO:0000256" key="6">
    <source>
        <dbReference type="RuleBase" id="RU004057"/>
    </source>
</evidence>
<dbReference type="AlphaFoldDB" id="A0A6G7GX20"/>
<dbReference type="InterPro" id="IPR050790">
    <property type="entry name" value="ExbB/TolQ_transport"/>
</dbReference>